<dbReference type="OrthoDB" id="265649at2759"/>
<gene>
    <name evidence="2" type="ORF">LPMP_242120</name>
</gene>
<accession>A0A088RUA3</accession>
<evidence type="ECO:0000313" key="3">
    <source>
        <dbReference type="Proteomes" id="UP000063063"/>
    </source>
</evidence>
<evidence type="ECO:0000313" key="2">
    <source>
        <dbReference type="EMBL" id="AIN98844.1"/>
    </source>
</evidence>
<feature type="region of interest" description="Disordered" evidence="1">
    <location>
        <begin position="1"/>
        <end position="32"/>
    </location>
</feature>
<dbReference type="GeneID" id="22575621"/>
<evidence type="ECO:0000256" key="1">
    <source>
        <dbReference type="SAM" id="MobiDB-lite"/>
    </source>
</evidence>
<name>A0A088RUA3_LEIPA</name>
<reference evidence="2 3" key="1">
    <citation type="journal article" date="2015" name="Sci. Rep.">
        <title>The genome of Leishmania panamensis: insights into genomics of the L. (Viannia) subgenus.</title>
        <authorList>
            <person name="Llanes A."/>
            <person name="Restrepo C.M."/>
            <person name="Vecchio G.D."/>
            <person name="Anguizola F.J."/>
            <person name="Lleonart R."/>
        </authorList>
    </citation>
    <scope>NUCLEOTIDE SEQUENCE [LARGE SCALE GENOMIC DNA]</scope>
    <source>
        <strain evidence="2 3">MHOM/PA/94/PSC-1</strain>
    </source>
</reference>
<dbReference type="AlphaFoldDB" id="A0A088RUA3"/>
<dbReference type="VEuPathDB" id="TriTrypDB:LPAL13_240028500"/>
<sequence>MGHTITRNKPQSEKLKEAIKTNETPSPVTAKRGAQVIAVTHEKVHRIDLDQGLTEEMIEGLTGSSDSSVHSKKKKEALSDWITAANCAERHNVDVLKQHEDSMRALTAMQMARNELRSLSKLRHRRSSRSKDSRGGGSLDTDLHA</sequence>
<proteinExistence type="predicted"/>
<dbReference type="Proteomes" id="UP000063063">
    <property type="component" value="Chromosome 24"/>
</dbReference>
<dbReference type="eggNOG" id="ENOG502SV2I">
    <property type="taxonomic scope" value="Eukaryota"/>
</dbReference>
<protein>
    <submittedName>
        <fullName evidence="2">Uncharacterized protein</fullName>
    </submittedName>
</protein>
<feature type="compositionally biased region" description="Basic and acidic residues" evidence="1">
    <location>
        <begin position="10"/>
        <end position="20"/>
    </location>
</feature>
<feature type="region of interest" description="Disordered" evidence="1">
    <location>
        <begin position="115"/>
        <end position="145"/>
    </location>
</feature>
<dbReference type="KEGG" id="lpan:LPMP_242120"/>
<dbReference type="RefSeq" id="XP_010699551.1">
    <property type="nucleotide sequence ID" value="XM_010701249.1"/>
</dbReference>
<keyword evidence="3" id="KW-1185">Reference proteome</keyword>
<dbReference type="VEuPathDB" id="TriTrypDB:LPMP_242120"/>
<dbReference type="EMBL" id="CP009393">
    <property type="protein sequence ID" value="AIN98844.1"/>
    <property type="molecule type" value="Genomic_DNA"/>
</dbReference>
<organism evidence="2 3">
    <name type="scientific">Leishmania panamensis</name>
    <dbReference type="NCBI Taxonomy" id="5679"/>
    <lineage>
        <taxon>Eukaryota</taxon>
        <taxon>Discoba</taxon>
        <taxon>Euglenozoa</taxon>
        <taxon>Kinetoplastea</taxon>
        <taxon>Metakinetoplastina</taxon>
        <taxon>Trypanosomatida</taxon>
        <taxon>Trypanosomatidae</taxon>
        <taxon>Leishmaniinae</taxon>
        <taxon>Leishmania</taxon>
        <taxon>Leishmania guyanensis species complex</taxon>
    </lineage>
</organism>